<keyword evidence="3 10" id="KW-0436">Ligase</keyword>
<dbReference type="InterPro" id="IPR006195">
    <property type="entry name" value="aa-tRNA-synth_II"/>
</dbReference>
<keyword evidence="5" id="KW-0067">ATP-binding</keyword>
<evidence type="ECO:0000256" key="7">
    <source>
        <dbReference type="ARBA" id="ARBA00023146"/>
    </source>
</evidence>
<dbReference type="SUPFAM" id="SSF55681">
    <property type="entry name" value="Class II aaRS and biotin synthetases"/>
    <property type="match status" value="1"/>
</dbReference>
<protein>
    <recommendedName>
        <fullName evidence="2 8">Asparagine--tRNA ligase</fullName>
        <ecNumber evidence="2 8">6.1.1.22</ecNumber>
    </recommendedName>
</protein>
<keyword evidence="4" id="KW-0547">Nucleotide-binding</keyword>
<name>A0A0G0NQ53_9BACT</name>
<dbReference type="CDD" id="cd00776">
    <property type="entry name" value="AsxRS_core"/>
    <property type="match status" value="1"/>
</dbReference>
<dbReference type="NCBIfam" id="TIGR00457">
    <property type="entry name" value="asnS"/>
    <property type="match status" value="1"/>
</dbReference>
<accession>A0A0G0NQ53</accession>
<dbReference type="GO" id="GO:0003676">
    <property type="term" value="F:nucleic acid binding"/>
    <property type="evidence" value="ECO:0007669"/>
    <property type="project" value="InterPro"/>
</dbReference>
<dbReference type="InterPro" id="IPR045864">
    <property type="entry name" value="aa-tRNA-synth_II/BPL/LPL"/>
</dbReference>
<evidence type="ECO:0000313" key="11">
    <source>
        <dbReference type="Proteomes" id="UP000034048"/>
    </source>
</evidence>
<evidence type="ECO:0000256" key="5">
    <source>
        <dbReference type="ARBA" id="ARBA00022840"/>
    </source>
</evidence>
<dbReference type="SUPFAM" id="SSF50249">
    <property type="entry name" value="Nucleic acid-binding proteins"/>
    <property type="match status" value="1"/>
</dbReference>
<dbReference type="InterPro" id="IPR012340">
    <property type="entry name" value="NA-bd_OB-fold"/>
</dbReference>
<keyword evidence="6" id="KW-0648">Protein biosynthesis</keyword>
<evidence type="ECO:0000256" key="8">
    <source>
        <dbReference type="NCBIfam" id="TIGR00457"/>
    </source>
</evidence>
<dbReference type="PATRIC" id="fig|1618634.3.peg.181"/>
<evidence type="ECO:0000256" key="6">
    <source>
        <dbReference type="ARBA" id="ARBA00022917"/>
    </source>
</evidence>
<dbReference type="Gene3D" id="2.40.50.140">
    <property type="entry name" value="Nucleic acid-binding proteins"/>
    <property type="match status" value="1"/>
</dbReference>
<dbReference type="PRINTS" id="PR01042">
    <property type="entry name" value="TRNASYNTHASP"/>
</dbReference>
<dbReference type="PROSITE" id="PS50862">
    <property type="entry name" value="AA_TRNA_LIGASE_II"/>
    <property type="match status" value="1"/>
</dbReference>
<dbReference type="GO" id="GO:0006421">
    <property type="term" value="P:asparaginyl-tRNA aminoacylation"/>
    <property type="evidence" value="ECO:0007669"/>
    <property type="project" value="UniProtKB-UniRule"/>
</dbReference>
<dbReference type="PANTHER" id="PTHR22594">
    <property type="entry name" value="ASPARTYL/LYSYL-TRNA SYNTHETASE"/>
    <property type="match status" value="1"/>
</dbReference>
<sequence length="427" mass="49038">METVLIKNLAQYVGQIVEISAWIYNLRSSGKISFWQLRDGSGFAQAILNADDLPADQWTEANKATMESAVKITAVVSKHPKQEAYELQVKDFTFYSIAQEYPISKKEHGPDFLLENRHLWLRSPKQWAIMRIRDTLIHATYDWMRQHDFIKIDSPIITASAGENTTDLFEIKYFEDKAYLAQTGQLYIEAAIAAHGRVFDFGPTFRAEKSKTKRHLTEFWMMDAEMAFVDLDDNLKIQEDLVRYLVQTVLEKNQAELAILERDTKVLKNIAQPFHRLTHAAAVKKLNQLGSDIKEDEDLGGDDETLLTTEYDNPIFVTHYPAKIKAFYMERDDSGHAQCADLLAPEGYGEIIGGSQREADYDTLVKQIKEYGLKPEDYDWYLDLRKYGSVPHGGFGLGLERIVTWVCGLQHVREAIPFPRTIYRIKP</sequence>
<evidence type="ECO:0000313" key="10">
    <source>
        <dbReference type="EMBL" id="KKR14921.1"/>
    </source>
</evidence>
<dbReference type="EMBL" id="LBWS01000014">
    <property type="protein sequence ID" value="KKR14921.1"/>
    <property type="molecule type" value="Genomic_DNA"/>
</dbReference>
<comment type="similarity">
    <text evidence="1">Belongs to the class-II aminoacyl-tRNA synthetase family.</text>
</comment>
<dbReference type="EC" id="6.1.1.22" evidence="2 8"/>
<evidence type="ECO:0000256" key="4">
    <source>
        <dbReference type="ARBA" id="ARBA00022741"/>
    </source>
</evidence>
<dbReference type="InterPro" id="IPR004522">
    <property type="entry name" value="Asn-tRNA-ligase"/>
</dbReference>
<feature type="domain" description="Aminoacyl-transfer RNA synthetases class-II family profile" evidence="9">
    <location>
        <begin position="130"/>
        <end position="417"/>
    </location>
</feature>
<dbReference type="GO" id="GO:0005524">
    <property type="term" value="F:ATP binding"/>
    <property type="evidence" value="ECO:0007669"/>
    <property type="project" value="UniProtKB-KW"/>
</dbReference>
<dbReference type="Gene3D" id="3.30.930.10">
    <property type="entry name" value="Bira Bifunctional Protein, Domain 2"/>
    <property type="match status" value="1"/>
</dbReference>
<reference evidence="10 11" key="1">
    <citation type="journal article" date="2015" name="Nature">
        <title>rRNA introns, odd ribosomes, and small enigmatic genomes across a large radiation of phyla.</title>
        <authorList>
            <person name="Brown C.T."/>
            <person name="Hug L.A."/>
            <person name="Thomas B.C."/>
            <person name="Sharon I."/>
            <person name="Castelle C.J."/>
            <person name="Singh A."/>
            <person name="Wilkins M.J."/>
            <person name="Williams K.H."/>
            <person name="Banfield J.F."/>
        </authorList>
    </citation>
    <scope>NUCLEOTIDE SEQUENCE [LARGE SCALE GENOMIC DNA]</scope>
</reference>
<proteinExistence type="inferred from homology"/>
<gene>
    <name evidence="10" type="ORF">UT42_C0014G0006</name>
</gene>
<dbReference type="PANTHER" id="PTHR22594:SF34">
    <property type="entry name" value="ASPARAGINE--TRNA LIGASE, MITOCHONDRIAL-RELATED"/>
    <property type="match status" value="1"/>
</dbReference>
<dbReference type="InterPro" id="IPR004364">
    <property type="entry name" value="Aa-tRNA-synt_II"/>
</dbReference>
<evidence type="ECO:0000256" key="2">
    <source>
        <dbReference type="ARBA" id="ARBA00012816"/>
    </source>
</evidence>
<dbReference type="InterPro" id="IPR002312">
    <property type="entry name" value="Asp/Asn-tRNA-synth_IIb"/>
</dbReference>
<organism evidence="10 11">
    <name type="scientific">Candidatus Falkowbacteria bacterium GW2011_GWA2_39_24</name>
    <dbReference type="NCBI Taxonomy" id="1618634"/>
    <lineage>
        <taxon>Bacteria</taxon>
        <taxon>Candidatus Falkowiibacteriota</taxon>
    </lineage>
</organism>
<dbReference type="Pfam" id="PF00152">
    <property type="entry name" value="tRNA-synt_2"/>
    <property type="match status" value="1"/>
</dbReference>
<dbReference type="InterPro" id="IPR004365">
    <property type="entry name" value="NA-bd_OB_tRNA"/>
</dbReference>
<dbReference type="Proteomes" id="UP000034048">
    <property type="component" value="Unassembled WGS sequence"/>
</dbReference>
<evidence type="ECO:0000256" key="1">
    <source>
        <dbReference type="ARBA" id="ARBA00008226"/>
    </source>
</evidence>
<dbReference type="Pfam" id="PF01336">
    <property type="entry name" value="tRNA_anti-codon"/>
    <property type="match status" value="1"/>
</dbReference>
<evidence type="ECO:0000259" key="9">
    <source>
        <dbReference type="PROSITE" id="PS50862"/>
    </source>
</evidence>
<dbReference type="NCBIfam" id="NF003037">
    <property type="entry name" value="PRK03932.1"/>
    <property type="match status" value="1"/>
</dbReference>
<keyword evidence="7" id="KW-0030">Aminoacyl-tRNA synthetase</keyword>
<dbReference type="AlphaFoldDB" id="A0A0G0NQ53"/>
<dbReference type="GO" id="GO:0004816">
    <property type="term" value="F:asparagine-tRNA ligase activity"/>
    <property type="evidence" value="ECO:0007669"/>
    <property type="project" value="UniProtKB-UniRule"/>
</dbReference>
<comment type="caution">
    <text evidence="10">The sequence shown here is derived from an EMBL/GenBank/DDBJ whole genome shotgun (WGS) entry which is preliminary data.</text>
</comment>
<evidence type="ECO:0000256" key="3">
    <source>
        <dbReference type="ARBA" id="ARBA00022598"/>
    </source>
</evidence>